<keyword evidence="1" id="KW-1133">Transmembrane helix</keyword>
<keyword evidence="1" id="KW-0812">Transmembrane</keyword>
<gene>
    <name evidence="3" type="ORF">ACFFV7_06045</name>
</gene>
<dbReference type="Proteomes" id="UP001589647">
    <property type="component" value="Unassembled WGS sequence"/>
</dbReference>
<evidence type="ECO:0000313" key="4">
    <source>
        <dbReference type="Proteomes" id="UP001589647"/>
    </source>
</evidence>
<feature type="transmembrane region" description="Helical" evidence="1">
    <location>
        <begin position="204"/>
        <end position="223"/>
    </location>
</feature>
<dbReference type="RefSeq" id="WP_125637209.1">
    <property type="nucleotide sequence ID" value="NZ_BMRC01000003.1"/>
</dbReference>
<dbReference type="PANTHER" id="PTHR35342">
    <property type="entry name" value="TRICARBOXYLIC TRANSPORT PROTEIN"/>
    <property type="match status" value="1"/>
</dbReference>
<dbReference type="InterPro" id="IPR002823">
    <property type="entry name" value="DUF112_TM"/>
</dbReference>
<feature type="transmembrane region" description="Helical" evidence="1">
    <location>
        <begin position="45"/>
        <end position="69"/>
    </location>
</feature>
<feature type="transmembrane region" description="Helical" evidence="1">
    <location>
        <begin position="165"/>
        <end position="184"/>
    </location>
</feature>
<evidence type="ECO:0000259" key="2">
    <source>
        <dbReference type="Pfam" id="PF01970"/>
    </source>
</evidence>
<feature type="transmembrane region" description="Helical" evidence="1">
    <location>
        <begin position="431"/>
        <end position="450"/>
    </location>
</feature>
<organism evidence="3 4">
    <name type="scientific">Nonomuraea spiralis</name>
    <dbReference type="NCBI Taxonomy" id="46182"/>
    <lineage>
        <taxon>Bacteria</taxon>
        <taxon>Bacillati</taxon>
        <taxon>Actinomycetota</taxon>
        <taxon>Actinomycetes</taxon>
        <taxon>Streptosporangiales</taxon>
        <taxon>Streptosporangiaceae</taxon>
        <taxon>Nonomuraea</taxon>
    </lineage>
</organism>
<evidence type="ECO:0000256" key="1">
    <source>
        <dbReference type="SAM" id="Phobius"/>
    </source>
</evidence>
<keyword evidence="4" id="KW-1185">Reference proteome</keyword>
<feature type="domain" description="DUF112" evidence="2">
    <location>
        <begin position="20"/>
        <end position="440"/>
    </location>
</feature>
<comment type="caution">
    <text evidence="3">The sequence shown here is derived from an EMBL/GenBank/DDBJ whole genome shotgun (WGS) entry which is preliminary data.</text>
</comment>
<feature type="transmembrane region" description="Helical" evidence="1">
    <location>
        <begin position="20"/>
        <end position="39"/>
    </location>
</feature>
<name>A0ABV5I884_9ACTN</name>
<proteinExistence type="predicted"/>
<dbReference type="PANTHER" id="PTHR35342:SF5">
    <property type="entry name" value="TRICARBOXYLIC TRANSPORT PROTEIN"/>
    <property type="match status" value="1"/>
</dbReference>
<feature type="transmembrane region" description="Helical" evidence="1">
    <location>
        <begin position="355"/>
        <end position="374"/>
    </location>
</feature>
<feature type="transmembrane region" description="Helical" evidence="1">
    <location>
        <begin position="109"/>
        <end position="132"/>
    </location>
</feature>
<feature type="transmembrane region" description="Helical" evidence="1">
    <location>
        <begin position="470"/>
        <end position="488"/>
    </location>
</feature>
<feature type="transmembrane region" description="Helical" evidence="1">
    <location>
        <begin position="138"/>
        <end position="158"/>
    </location>
</feature>
<protein>
    <submittedName>
        <fullName evidence="3">Tripartite tricarboxylate transporter permease</fullName>
    </submittedName>
</protein>
<keyword evidence="1" id="KW-0472">Membrane</keyword>
<reference evidence="3 4" key="1">
    <citation type="submission" date="2024-09" db="EMBL/GenBank/DDBJ databases">
        <authorList>
            <person name="Sun Q."/>
            <person name="Mori K."/>
        </authorList>
    </citation>
    <scope>NUCLEOTIDE SEQUENCE [LARGE SCALE GENOMIC DNA]</scope>
    <source>
        <strain evidence="3 4">CCM 3426</strain>
    </source>
</reference>
<feature type="transmembrane region" description="Helical" evidence="1">
    <location>
        <begin position="394"/>
        <end position="424"/>
    </location>
</feature>
<dbReference type="Pfam" id="PF01970">
    <property type="entry name" value="TctA"/>
    <property type="match status" value="1"/>
</dbReference>
<accession>A0ABV5I884</accession>
<sequence length="507" mass="52465">MGSLQLLMDGFAAALTPVNLLYALIGVTLGTLVGVLPGIGPAMTVALLLPITFTVPPASAFIMFAGIYYGGMYGGSTTSILLNTPGESSSMITALEGNKMARRGRAAQALATAAVGSFVAGTIATALLVVAAPAVVSFAISFGPEDYFALAILAFTAVSSVLSRSVVRGLASLGLGLVIGLIGIDQQTGQARLTLGVPQLLDGIDVVIVAVGLFALGEALYVASRLRHAVPEVVPVGRAWMGRADWRRSWLPWLRGTALGFPFGALPGGGAEIPTFLSYAAEKRLARGVAKEEYGKGAIEGVAGPEAANNASAAGTLVPLLTLGLPTSATAAILLAAFQQYGLQPGPQLFDHNPALVWAMIASLFVGNTMLLVLNLPLAPLWARVLRVPRPYLYAGIVLFAALGVYALNGTVVDLFVLYVLGLLGFSMRRFGLPVAPAVIGMILGPMAEIQLRRALAIGAGDVSVLVRSPIAAVLLALALLALLTPLVRRLMARRGVDAITPVSRED</sequence>
<dbReference type="EMBL" id="JBHMEI010000003">
    <property type="protein sequence ID" value="MFB9200747.1"/>
    <property type="molecule type" value="Genomic_DNA"/>
</dbReference>
<evidence type="ECO:0000313" key="3">
    <source>
        <dbReference type="EMBL" id="MFB9200747.1"/>
    </source>
</evidence>